<protein>
    <submittedName>
        <fullName evidence="2">Uncharacterized protein</fullName>
    </submittedName>
</protein>
<evidence type="ECO:0000313" key="2">
    <source>
        <dbReference type="EMBL" id="KAL1261466.1"/>
    </source>
</evidence>
<accession>A0ABR3MB27</accession>
<keyword evidence="3" id="KW-1185">Reference proteome</keyword>
<gene>
    <name evidence="2" type="ORF">QQF64_006731</name>
</gene>
<reference evidence="2 3" key="1">
    <citation type="submission" date="2023-09" db="EMBL/GenBank/DDBJ databases">
        <authorList>
            <person name="Wang M."/>
        </authorList>
    </citation>
    <scope>NUCLEOTIDE SEQUENCE [LARGE SCALE GENOMIC DNA]</scope>
    <source>
        <strain evidence="2">GT-2023</strain>
        <tissue evidence="2">Liver</tissue>
    </source>
</reference>
<feature type="region of interest" description="Disordered" evidence="1">
    <location>
        <begin position="1"/>
        <end position="31"/>
    </location>
</feature>
<dbReference type="EMBL" id="JAYMGO010000014">
    <property type="protein sequence ID" value="KAL1261466.1"/>
    <property type="molecule type" value="Genomic_DNA"/>
</dbReference>
<sequence length="78" mass="8907">MSSFQLDSCKSASRKSRDDVEGGPGRTEQRCIASQHYRRPNLCISHKNRICDDSSVQVNNAVEHKFQLVTSVVWDRQI</sequence>
<organism evidence="2 3">
    <name type="scientific">Cirrhinus molitorella</name>
    <name type="common">mud carp</name>
    <dbReference type="NCBI Taxonomy" id="172907"/>
    <lineage>
        <taxon>Eukaryota</taxon>
        <taxon>Metazoa</taxon>
        <taxon>Chordata</taxon>
        <taxon>Craniata</taxon>
        <taxon>Vertebrata</taxon>
        <taxon>Euteleostomi</taxon>
        <taxon>Actinopterygii</taxon>
        <taxon>Neopterygii</taxon>
        <taxon>Teleostei</taxon>
        <taxon>Ostariophysi</taxon>
        <taxon>Cypriniformes</taxon>
        <taxon>Cyprinidae</taxon>
        <taxon>Labeoninae</taxon>
        <taxon>Labeonini</taxon>
        <taxon>Cirrhinus</taxon>
    </lineage>
</organism>
<evidence type="ECO:0000313" key="3">
    <source>
        <dbReference type="Proteomes" id="UP001558613"/>
    </source>
</evidence>
<proteinExistence type="predicted"/>
<name>A0ABR3MB27_9TELE</name>
<evidence type="ECO:0000256" key="1">
    <source>
        <dbReference type="SAM" id="MobiDB-lite"/>
    </source>
</evidence>
<feature type="compositionally biased region" description="Polar residues" evidence="1">
    <location>
        <begin position="1"/>
        <end position="11"/>
    </location>
</feature>
<dbReference type="Proteomes" id="UP001558613">
    <property type="component" value="Unassembled WGS sequence"/>
</dbReference>
<comment type="caution">
    <text evidence="2">The sequence shown here is derived from an EMBL/GenBank/DDBJ whole genome shotgun (WGS) entry which is preliminary data.</text>
</comment>